<feature type="binding site" evidence="11">
    <location>
        <position position="197"/>
    </location>
    <ligand>
        <name>substrate</name>
    </ligand>
</feature>
<evidence type="ECO:0000256" key="11">
    <source>
        <dbReference type="HAMAP-Rule" id="MF_00228"/>
    </source>
</evidence>
<dbReference type="NCBIfam" id="NF006830">
    <property type="entry name" value="PRK09355.1"/>
    <property type="match status" value="1"/>
</dbReference>
<dbReference type="GO" id="GO:0009229">
    <property type="term" value="P:thiamine diphosphate biosynthetic process"/>
    <property type="evidence" value="ECO:0007669"/>
    <property type="project" value="UniProtKB-UniRule"/>
</dbReference>
<dbReference type="RefSeq" id="WP_002577297.1">
    <property type="nucleotide sequence ID" value="NZ_BAABXO010000003.1"/>
</dbReference>
<evidence type="ECO:0000256" key="3">
    <source>
        <dbReference type="ARBA" id="ARBA00004868"/>
    </source>
</evidence>
<comment type="pathway">
    <text evidence="3 11">Cofactor biosynthesis; thiamine diphosphate biosynthesis; 4-methyl-5-(2-phosphoethyl)-thiazole from 5-(2-hydroxyethyl)-4-methylthiazole: step 1/1.</text>
</comment>
<comment type="function">
    <text evidence="11">Catalyzes the phosphorylation of the hydroxyl group of 4-methyl-5-beta-hydroxyethylthiazole (THZ).</text>
</comment>
<comment type="similarity">
    <text evidence="11">Belongs to the Thz kinase family.</text>
</comment>
<dbReference type="Gene3D" id="3.40.1190.20">
    <property type="match status" value="1"/>
</dbReference>
<dbReference type="GeneID" id="23115623"/>
<evidence type="ECO:0000256" key="4">
    <source>
        <dbReference type="ARBA" id="ARBA00022679"/>
    </source>
</evidence>
<dbReference type="InterPro" id="IPR000417">
    <property type="entry name" value="Hyethyz_kinase"/>
</dbReference>
<evidence type="ECO:0000256" key="7">
    <source>
        <dbReference type="ARBA" id="ARBA00022777"/>
    </source>
</evidence>
<evidence type="ECO:0000256" key="1">
    <source>
        <dbReference type="ARBA" id="ARBA00001771"/>
    </source>
</evidence>
<evidence type="ECO:0000256" key="10">
    <source>
        <dbReference type="ARBA" id="ARBA00022977"/>
    </source>
</evidence>
<evidence type="ECO:0000256" key="6">
    <source>
        <dbReference type="ARBA" id="ARBA00022741"/>
    </source>
</evidence>
<evidence type="ECO:0000256" key="8">
    <source>
        <dbReference type="ARBA" id="ARBA00022840"/>
    </source>
</evidence>
<evidence type="ECO:0000256" key="9">
    <source>
        <dbReference type="ARBA" id="ARBA00022842"/>
    </source>
</evidence>
<keyword evidence="8 11" id="KW-0067">ATP-binding</keyword>
<comment type="caution">
    <text evidence="12">The sequence shown here is derived from an EMBL/GenBank/DDBJ whole genome shotgun (WGS) entry which is preliminary data.</text>
</comment>
<feature type="binding site" evidence="11">
    <location>
        <position position="170"/>
    </location>
    <ligand>
        <name>ATP</name>
        <dbReference type="ChEBI" id="CHEBI:30616"/>
    </ligand>
</feature>
<keyword evidence="9 11" id="KW-0460">Magnesium</keyword>
<evidence type="ECO:0000313" key="13">
    <source>
        <dbReference type="Proteomes" id="UP000284543"/>
    </source>
</evidence>
<dbReference type="AlphaFoldDB" id="A0A412ZDM9"/>
<comment type="catalytic activity">
    <reaction evidence="1 11">
        <text>5-(2-hydroxyethyl)-4-methylthiazole + ATP = 4-methyl-5-(2-phosphooxyethyl)-thiazole + ADP + H(+)</text>
        <dbReference type="Rhea" id="RHEA:24212"/>
        <dbReference type="ChEBI" id="CHEBI:15378"/>
        <dbReference type="ChEBI" id="CHEBI:17957"/>
        <dbReference type="ChEBI" id="CHEBI:30616"/>
        <dbReference type="ChEBI" id="CHEBI:58296"/>
        <dbReference type="ChEBI" id="CHEBI:456216"/>
        <dbReference type="EC" id="2.7.1.50"/>
    </reaction>
</comment>
<dbReference type="PRINTS" id="PR01099">
    <property type="entry name" value="HYETHTZKNASE"/>
</dbReference>
<dbReference type="SUPFAM" id="SSF53613">
    <property type="entry name" value="Ribokinase-like"/>
    <property type="match status" value="1"/>
</dbReference>
<feature type="binding site" evidence="11">
    <location>
        <position position="41"/>
    </location>
    <ligand>
        <name>substrate</name>
    </ligand>
</feature>
<keyword evidence="5 11" id="KW-0479">Metal-binding</keyword>
<dbReference type="EC" id="2.7.1.50" evidence="11"/>
<evidence type="ECO:0000256" key="5">
    <source>
        <dbReference type="ARBA" id="ARBA00022723"/>
    </source>
</evidence>
<dbReference type="Proteomes" id="UP000284543">
    <property type="component" value="Unassembled WGS sequence"/>
</dbReference>
<reference evidence="12 13" key="1">
    <citation type="submission" date="2018-08" db="EMBL/GenBank/DDBJ databases">
        <title>A genome reference for cultivated species of the human gut microbiota.</title>
        <authorList>
            <person name="Zou Y."/>
            <person name="Xue W."/>
            <person name="Luo G."/>
        </authorList>
    </citation>
    <scope>NUCLEOTIDE SEQUENCE [LARGE SCALE GENOMIC DNA]</scope>
    <source>
        <strain evidence="12 13">AF14-18</strain>
    </source>
</reference>
<dbReference type="CDD" id="cd01170">
    <property type="entry name" value="THZ_kinase"/>
    <property type="match status" value="1"/>
</dbReference>
<accession>A0A412ZDM9</accession>
<dbReference type="InterPro" id="IPR029056">
    <property type="entry name" value="Ribokinase-like"/>
</dbReference>
<organism evidence="12 13">
    <name type="scientific">Enterocloster bolteae</name>
    <dbReference type="NCBI Taxonomy" id="208479"/>
    <lineage>
        <taxon>Bacteria</taxon>
        <taxon>Bacillati</taxon>
        <taxon>Bacillota</taxon>
        <taxon>Clostridia</taxon>
        <taxon>Lachnospirales</taxon>
        <taxon>Lachnospiraceae</taxon>
        <taxon>Enterocloster</taxon>
    </lineage>
</organism>
<sequence length="279" mass="29716">MQRQWMKDLRERSPRVHCITNYVTAGDVANMVLAAGGSPVMAQGLHEVEDVTSICSSLVLNLGTLEERTIPAMEAAGRKAAGLGLPVILDPVGVTASRFRRQTAIDIIRKTSPSVIRGNEAEIRALNQELRGHEAGNTCGVDSETFGTIESRIETACSLRDLTGAVVVMTGVEDVVAGKEKKFIVRNGHPWMARITGSGCMLDGLMGAFCGLYEEPGLAGLTEEAAVTALSAHGLCGELAAAETAKRGGGTGTFRMYLLDKMSLLDDGTLERGKKIEIR</sequence>
<dbReference type="GO" id="GO:0004417">
    <property type="term" value="F:hydroxyethylthiazole kinase activity"/>
    <property type="evidence" value="ECO:0007669"/>
    <property type="project" value="UniProtKB-UniRule"/>
</dbReference>
<dbReference type="GO" id="GO:0000287">
    <property type="term" value="F:magnesium ion binding"/>
    <property type="evidence" value="ECO:0007669"/>
    <property type="project" value="UniProtKB-UniRule"/>
</dbReference>
<dbReference type="Pfam" id="PF02110">
    <property type="entry name" value="HK"/>
    <property type="match status" value="1"/>
</dbReference>
<evidence type="ECO:0000313" key="12">
    <source>
        <dbReference type="EMBL" id="RGV78348.1"/>
    </source>
</evidence>
<feature type="binding site" evidence="11">
    <location>
        <position position="117"/>
    </location>
    <ligand>
        <name>ATP</name>
        <dbReference type="ChEBI" id="CHEBI:30616"/>
    </ligand>
</feature>
<keyword evidence="7 11" id="KW-0418">Kinase</keyword>
<protein>
    <recommendedName>
        <fullName evidence="11">Hydroxyethylthiazole kinase</fullName>
        <ecNumber evidence="11">2.7.1.50</ecNumber>
    </recommendedName>
    <alternativeName>
        <fullName evidence="11">4-methyl-5-beta-hydroxyethylthiazole kinase</fullName>
        <shortName evidence="11">TH kinase</shortName>
        <shortName evidence="11">Thz kinase</shortName>
    </alternativeName>
</protein>
<dbReference type="UniPathway" id="UPA00060">
    <property type="reaction ID" value="UER00139"/>
</dbReference>
<keyword evidence="4 11" id="KW-0808">Transferase</keyword>
<keyword evidence="10 11" id="KW-0784">Thiamine biosynthesis</keyword>
<dbReference type="EMBL" id="QRZM01000001">
    <property type="protein sequence ID" value="RGV78348.1"/>
    <property type="molecule type" value="Genomic_DNA"/>
</dbReference>
<comment type="cofactor">
    <cofactor evidence="2 11">
        <name>Mg(2+)</name>
        <dbReference type="ChEBI" id="CHEBI:18420"/>
    </cofactor>
</comment>
<gene>
    <name evidence="11" type="primary">thiM</name>
    <name evidence="12" type="ORF">DWW02_01005</name>
</gene>
<dbReference type="PIRSF" id="PIRSF000513">
    <property type="entry name" value="Thz_kinase"/>
    <property type="match status" value="1"/>
</dbReference>
<dbReference type="GO" id="GO:0009228">
    <property type="term" value="P:thiamine biosynthetic process"/>
    <property type="evidence" value="ECO:0007669"/>
    <property type="project" value="UniProtKB-KW"/>
</dbReference>
<dbReference type="HAMAP" id="MF_00228">
    <property type="entry name" value="Thz_kinase"/>
    <property type="match status" value="1"/>
</dbReference>
<dbReference type="GO" id="GO:0005524">
    <property type="term" value="F:ATP binding"/>
    <property type="evidence" value="ECO:0007669"/>
    <property type="project" value="UniProtKB-UniRule"/>
</dbReference>
<proteinExistence type="inferred from homology"/>
<keyword evidence="6 11" id="KW-0547">Nucleotide-binding</keyword>
<evidence type="ECO:0000256" key="2">
    <source>
        <dbReference type="ARBA" id="ARBA00001946"/>
    </source>
</evidence>
<name>A0A412ZDM9_9FIRM</name>